<feature type="transmembrane region" description="Helical" evidence="1">
    <location>
        <begin position="126"/>
        <end position="143"/>
    </location>
</feature>
<reference evidence="2 3" key="1">
    <citation type="submission" date="2018-06" db="EMBL/GenBank/DDBJ databases">
        <title>Spongiibacterium sp. HME9304 Genome sequencing and assembly.</title>
        <authorList>
            <person name="Kang H."/>
            <person name="Kim H."/>
            <person name="Joh K."/>
        </authorList>
    </citation>
    <scope>NUCLEOTIDE SEQUENCE [LARGE SCALE GENOMIC DNA]</scope>
    <source>
        <strain evidence="2 3">HME9304</strain>
    </source>
</reference>
<sequence length="254" mass="29515">MACKNCNESLRTDYSFCPSCGAKVIKKRISLKSVWQDLSYQVFNLDNTFLKTFRHLFSNPDVVIGCYISGTRKKYMNPVSYFAIAITLSGLLFFILRDVYHVNLTKSSFSDKQTANLDFIFDYQGLLSYVIMPIYALMTWLLFIDRRKFNYTEHLVANAYIIGQTSFVQVLLCIPLFGLFDITYDIFNWLFLVVTIIYQFYIFGKLHQTAFLSTFFRAFIYLILFIFIMMAIGILIITAALLVGYVNLEDFAPK</sequence>
<feature type="transmembrane region" description="Helical" evidence="1">
    <location>
        <begin position="155"/>
        <end position="180"/>
    </location>
</feature>
<keyword evidence="3" id="KW-1185">Reference proteome</keyword>
<keyword evidence="1" id="KW-0812">Transmembrane</keyword>
<keyword evidence="1" id="KW-1133">Transmembrane helix</keyword>
<dbReference type="Pfam" id="PF12412">
    <property type="entry name" value="DUF3667"/>
    <property type="match status" value="1"/>
</dbReference>
<dbReference type="EMBL" id="CP030104">
    <property type="protein sequence ID" value="AWX43545.1"/>
    <property type="molecule type" value="Genomic_DNA"/>
</dbReference>
<dbReference type="AlphaFoldDB" id="A0A2Z4LNV5"/>
<proteinExistence type="predicted"/>
<evidence type="ECO:0008006" key="4">
    <source>
        <dbReference type="Google" id="ProtNLM"/>
    </source>
</evidence>
<accession>A0A2Z4LNV5</accession>
<name>A0A2Z4LNV5_9FLAO</name>
<gene>
    <name evidence="2" type="ORF">HME9304_00534</name>
</gene>
<keyword evidence="1" id="KW-0472">Membrane</keyword>
<dbReference type="RefSeq" id="WP_112377109.1">
    <property type="nucleotide sequence ID" value="NZ_CP030104.1"/>
</dbReference>
<feature type="transmembrane region" description="Helical" evidence="1">
    <location>
        <begin position="79"/>
        <end position="96"/>
    </location>
</feature>
<dbReference type="Proteomes" id="UP000248536">
    <property type="component" value="Chromosome"/>
</dbReference>
<evidence type="ECO:0000313" key="3">
    <source>
        <dbReference type="Proteomes" id="UP000248536"/>
    </source>
</evidence>
<protein>
    <recommendedName>
        <fullName evidence="4">DUF3667 domain-containing protein</fullName>
    </recommendedName>
</protein>
<evidence type="ECO:0000313" key="2">
    <source>
        <dbReference type="EMBL" id="AWX43545.1"/>
    </source>
</evidence>
<evidence type="ECO:0000256" key="1">
    <source>
        <dbReference type="SAM" id="Phobius"/>
    </source>
</evidence>
<dbReference type="OrthoDB" id="1143019at2"/>
<dbReference type="KEGG" id="spon:HME9304_00534"/>
<feature type="transmembrane region" description="Helical" evidence="1">
    <location>
        <begin position="218"/>
        <end position="246"/>
    </location>
</feature>
<feature type="transmembrane region" description="Helical" evidence="1">
    <location>
        <begin position="186"/>
        <end position="206"/>
    </location>
</feature>
<organism evidence="2 3">
    <name type="scientific">Flagellimonas maritima</name>
    <dbReference type="NCBI Taxonomy" id="1383885"/>
    <lineage>
        <taxon>Bacteria</taxon>
        <taxon>Pseudomonadati</taxon>
        <taxon>Bacteroidota</taxon>
        <taxon>Flavobacteriia</taxon>
        <taxon>Flavobacteriales</taxon>
        <taxon>Flavobacteriaceae</taxon>
        <taxon>Flagellimonas</taxon>
    </lineage>
</organism>
<dbReference type="InterPro" id="IPR022134">
    <property type="entry name" value="DUF3667"/>
</dbReference>